<dbReference type="AlphaFoldDB" id="A0A420WX19"/>
<accession>A0A420WX19</accession>
<organism evidence="2 3">
    <name type="scientific">Kushneria sinocarnis</name>
    <dbReference type="NCBI Taxonomy" id="595502"/>
    <lineage>
        <taxon>Bacteria</taxon>
        <taxon>Pseudomonadati</taxon>
        <taxon>Pseudomonadota</taxon>
        <taxon>Gammaproteobacteria</taxon>
        <taxon>Oceanospirillales</taxon>
        <taxon>Halomonadaceae</taxon>
        <taxon>Kushneria</taxon>
    </lineage>
</organism>
<proteinExistence type="predicted"/>
<sequence>MIPFRRWLTRDPLPWRARHMFNSDEKIDTPAGAPTPVAGSAPRPVRGRPPSRERDATLRRTHRSR</sequence>
<name>A0A420WX19_9GAMM</name>
<comment type="caution">
    <text evidence="2">The sequence shown here is derived from an EMBL/GenBank/DDBJ whole genome shotgun (WGS) entry which is preliminary data.</text>
</comment>
<dbReference type="RefSeq" id="WP_147408741.1">
    <property type="nucleotide sequence ID" value="NZ_RBIN01000004.1"/>
</dbReference>
<protein>
    <submittedName>
        <fullName evidence="2">Uncharacterized protein</fullName>
    </submittedName>
</protein>
<keyword evidence="3" id="KW-1185">Reference proteome</keyword>
<evidence type="ECO:0000256" key="1">
    <source>
        <dbReference type="SAM" id="MobiDB-lite"/>
    </source>
</evidence>
<feature type="region of interest" description="Disordered" evidence="1">
    <location>
        <begin position="22"/>
        <end position="65"/>
    </location>
</feature>
<reference evidence="2 3" key="1">
    <citation type="submission" date="2018-10" db="EMBL/GenBank/DDBJ databases">
        <title>Genomic Encyclopedia of Type Strains, Phase IV (KMG-IV): sequencing the most valuable type-strain genomes for metagenomic binning, comparative biology and taxonomic classification.</title>
        <authorList>
            <person name="Goeker M."/>
        </authorList>
    </citation>
    <scope>NUCLEOTIDE SEQUENCE [LARGE SCALE GENOMIC DNA]</scope>
    <source>
        <strain evidence="2 3">DSM 23229</strain>
    </source>
</reference>
<dbReference type="EMBL" id="RBIN01000004">
    <property type="protein sequence ID" value="RKR04302.1"/>
    <property type="molecule type" value="Genomic_DNA"/>
</dbReference>
<evidence type="ECO:0000313" key="3">
    <source>
        <dbReference type="Proteomes" id="UP000281975"/>
    </source>
</evidence>
<gene>
    <name evidence="2" type="ORF">C7446_1507</name>
</gene>
<dbReference type="Proteomes" id="UP000281975">
    <property type="component" value="Unassembled WGS sequence"/>
</dbReference>
<evidence type="ECO:0000313" key="2">
    <source>
        <dbReference type="EMBL" id="RKR04302.1"/>
    </source>
</evidence>